<dbReference type="SUPFAM" id="SSF53756">
    <property type="entry name" value="UDP-Glycosyltransferase/glycogen phosphorylase"/>
    <property type="match status" value="1"/>
</dbReference>
<dbReference type="HOGENOM" id="CLU_203593_0_0_1"/>
<reference evidence="2" key="1">
    <citation type="journal article" date="2013" name="Nat. Commun.">
        <title>Whole-genome sequencing of Oryza brachyantha reveals mechanisms underlying Oryza genome evolution.</title>
        <authorList>
            <person name="Chen J."/>
            <person name="Huang Q."/>
            <person name="Gao D."/>
            <person name="Wang J."/>
            <person name="Lang Y."/>
            <person name="Liu T."/>
            <person name="Li B."/>
            <person name="Bai Z."/>
            <person name="Luis Goicoechea J."/>
            <person name="Liang C."/>
            <person name="Chen C."/>
            <person name="Zhang W."/>
            <person name="Sun S."/>
            <person name="Liao Y."/>
            <person name="Zhang X."/>
            <person name="Yang L."/>
            <person name="Song C."/>
            <person name="Wang M."/>
            <person name="Shi J."/>
            <person name="Liu G."/>
            <person name="Liu J."/>
            <person name="Zhou H."/>
            <person name="Zhou W."/>
            <person name="Yu Q."/>
            <person name="An N."/>
            <person name="Chen Y."/>
            <person name="Cai Q."/>
            <person name="Wang B."/>
            <person name="Liu B."/>
            <person name="Min J."/>
            <person name="Huang Y."/>
            <person name="Wu H."/>
            <person name="Li Z."/>
            <person name="Zhang Y."/>
            <person name="Yin Y."/>
            <person name="Song W."/>
            <person name="Jiang J."/>
            <person name="Jackson S.A."/>
            <person name="Wing R.A."/>
            <person name="Wang J."/>
            <person name="Chen M."/>
        </authorList>
    </citation>
    <scope>NUCLEOTIDE SEQUENCE [LARGE SCALE GENOMIC DNA]</scope>
    <source>
        <strain evidence="2">cv. IRGC 101232</strain>
    </source>
</reference>
<evidence type="ECO:0000256" key="1">
    <source>
        <dbReference type="SAM" id="MobiDB-lite"/>
    </source>
</evidence>
<proteinExistence type="predicted"/>
<evidence type="ECO:0000313" key="2">
    <source>
        <dbReference type="EnsemblPlants" id="OB06G27430.1"/>
    </source>
</evidence>
<dbReference type="Gene3D" id="3.40.50.2000">
    <property type="entry name" value="Glycogen Phosphorylase B"/>
    <property type="match status" value="1"/>
</dbReference>
<name>J3MFE9_ORYBR</name>
<dbReference type="Gramene" id="OB06G27430.1">
    <property type="protein sequence ID" value="OB06G27430.1"/>
    <property type="gene ID" value="OB06G27430"/>
</dbReference>
<protein>
    <submittedName>
        <fullName evidence="2">Uncharacterized protein</fullName>
    </submittedName>
</protein>
<feature type="compositionally biased region" description="Polar residues" evidence="1">
    <location>
        <begin position="1"/>
        <end position="20"/>
    </location>
</feature>
<feature type="region of interest" description="Disordered" evidence="1">
    <location>
        <begin position="1"/>
        <end position="21"/>
    </location>
</feature>
<dbReference type="Proteomes" id="UP000006038">
    <property type="component" value="Chromosome 6"/>
</dbReference>
<sequence>MAASSANHAANGISADNSETGAGRRDHVVLFPFMAKGHTLPLLHFATALTVHHKSLRVTVITE</sequence>
<organism evidence="2">
    <name type="scientific">Oryza brachyantha</name>
    <name type="common">malo sina</name>
    <dbReference type="NCBI Taxonomy" id="4533"/>
    <lineage>
        <taxon>Eukaryota</taxon>
        <taxon>Viridiplantae</taxon>
        <taxon>Streptophyta</taxon>
        <taxon>Embryophyta</taxon>
        <taxon>Tracheophyta</taxon>
        <taxon>Spermatophyta</taxon>
        <taxon>Magnoliopsida</taxon>
        <taxon>Liliopsida</taxon>
        <taxon>Poales</taxon>
        <taxon>Poaceae</taxon>
        <taxon>BOP clade</taxon>
        <taxon>Oryzoideae</taxon>
        <taxon>Oryzeae</taxon>
        <taxon>Oryzinae</taxon>
        <taxon>Oryza</taxon>
    </lineage>
</organism>
<reference evidence="2" key="2">
    <citation type="submission" date="2013-04" db="UniProtKB">
        <authorList>
            <consortium name="EnsemblPlants"/>
        </authorList>
    </citation>
    <scope>IDENTIFICATION</scope>
</reference>
<dbReference type="EnsemblPlants" id="OB06G27430.1">
    <property type="protein sequence ID" value="OB06G27430.1"/>
    <property type="gene ID" value="OB06G27430"/>
</dbReference>
<dbReference type="AlphaFoldDB" id="J3MFE9"/>
<keyword evidence="3" id="KW-1185">Reference proteome</keyword>
<accession>J3MFE9</accession>
<evidence type="ECO:0000313" key="3">
    <source>
        <dbReference type="Proteomes" id="UP000006038"/>
    </source>
</evidence>